<dbReference type="Proteomes" id="UP000655868">
    <property type="component" value="Unassembled WGS sequence"/>
</dbReference>
<keyword evidence="2" id="KW-1185">Reference proteome</keyword>
<dbReference type="AlphaFoldDB" id="A0A934NW71"/>
<dbReference type="Pfam" id="PF20062">
    <property type="entry name" value="DUF6461"/>
    <property type="match status" value="1"/>
</dbReference>
<organism evidence="1 2">
    <name type="scientific">Antrihabitans stalagmiti</name>
    <dbReference type="NCBI Taxonomy" id="2799499"/>
    <lineage>
        <taxon>Bacteria</taxon>
        <taxon>Bacillati</taxon>
        <taxon>Actinomycetota</taxon>
        <taxon>Actinomycetes</taxon>
        <taxon>Mycobacteriales</taxon>
        <taxon>Nocardiaceae</taxon>
        <taxon>Antrihabitans</taxon>
    </lineage>
</organism>
<reference evidence="1" key="1">
    <citation type="submission" date="2020-12" db="EMBL/GenBank/DDBJ databases">
        <title>Antrihabitans popcorni sp. nov. and Antrihabitans auranticaus sp. nov., isolated from a larva cave.</title>
        <authorList>
            <person name="Lee S.D."/>
            <person name="Kim I.S."/>
        </authorList>
    </citation>
    <scope>NUCLEOTIDE SEQUENCE</scope>
    <source>
        <strain evidence="1">YC3-6</strain>
    </source>
</reference>
<gene>
    <name evidence="1" type="ORF">JGU71_26415</name>
</gene>
<dbReference type="InterPro" id="IPR045592">
    <property type="entry name" value="DUF6461"/>
</dbReference>
<comment type="caution">
    <text evidence="1">The sequence shown here is derived from an EMBL/GenBank/DDBJ whole genome shotgun (WGS) entry which is preliminary data.</text>
</comment>
<dbReference type="EMBL" id="JAEMNV010000011">
    <property type="protein sequence ID" value="MBJ8342430.1"/>
    <property type="molecule type" value="Genomic_DNA"/>
</dbReference>
<sequence>MNRIGAQILFDALPLGPQFTESSYDLWEAPDFGKMQFIGATTVPGDAGDWTLGVELNGQLGVTRELATAASAGTTLVSHRYNGGNGVGSFRWFEDGELQLGFEPLFAFHRSGSDPDACRDDMEQIGFDMVGNLDDIGPTTPAAFALAERLTGVRITKAMLESAVFLCGKARLPPRQPTAPDRSVDSSP</sequence>
<evidence type="ECO:0000313" key="1">
    <source>
        <dbReference type="EMBL" id="MBJ8342430.1"/>
    </source>
</evidence>
<accession>A0A934NW71</accession>
<evidence type="ECO:0000313" key="2">
    <source>
        <dbReference type="Proteomes" id="UP000655868"/>
    </source>
</evidence>
<name>A0A934NW71_9NOCA</name>
<protein>
    <submittedName>
        <fullName evidence="1">Uncharacterized protein</fullName>
    </submittedName>
</protein>
<proteinExistence type="predicted"/>